<gene>
    <name evidence="2 3" type="primary">LOC104240604</name>
</gene>
<organism evidence="1 3">
    <name type="scientific">Nicotiana sylvestris</name>
    <name type="common">Wood tobacco</name>
    <name type="synonym">South American tobacco</name>
    <dbReference type="NCBI Taxonomy" id="4096"/>
    <lineage>
        <taxon>Eukaryota</taxon>
        <taxon>Viridiplantae</taxon>
        <taxon>Streptophyta</taxon>
        <taxon>Embryophyta</taxon>
        <taxon>Tracheophyta</taxon>
        <taxon>Spermatophyta</taxon>
        <taxon>Magnoliopsida</taxon>
        <taxon>eudicotyledons</taxon>
        <taxon>Gunneridae</taxon>
        <taxon>Pentapetalae</taxon>
        <taxon>asterids</taxon>
        <taxon>lamiids</taxon>
        <taxon>Solanales</taxon>
        <taxon>Solanaceae</taxon>
        <taxon>Nicotianoideae</taxon>
        <taxon>Nicotianeae</taxon>
        <taxon>Nicotiana</taxon>
    </lineage>
</organism>
<keyword evidence="1" id="KW-1185">Reference proteome</keyword>
<dbReference type="AlphaFoldDB" id="A0A1U7Y3E6"/>
<sequence length="322" mass="34593">MDFPASTSVQQVILQPNGGQQCITVNEKENGDLVVPNAGQKRDGECIPAGTRIGVQVVDLTTGNKQQGLAVGDVSTPKKAKLPVDIPATKVFERMKEATTGALNIATDSAVTIFGQNRQGARSKTDPKSVKAVIKDLTQPQNWVDHHATVAVPAAPLRVGISAGDRAKAGIQTLSVQGVVNVHNGTNAIMAEEKPAGSNEQEQAGQSKKFADDWIDVMRSPSRQDTSPAVKAKQQHLSVPAFRQDIITPNSFDALVHEEEIGINSSTLNGTMVQQQIVPCTTSETNVLRNELVAKQAQSSNIPTLLFSSYIWKKSLKTRKMQ</sequence>
<name>A0A1U7Y3E6_NICSY</name>
<accession>A0A1U7Y3E6</accession>
<protein>
    <submittedName>
        <fullName evidence="2">Uncharacterized protein LOC104240604 isoform X1</fullName>
    </submittedName>
    <submittedName>
        <fullName evidence="3">Uncharacterized protein LOC104240604 isoform X2</fullName>
    </submittedName>
</protein>
<proteinExistence type="predicted"/>
<dbReference type="RefSeq" id="XP_009793773.1">
    <property type="nucleotide sequence ID" value="XM_009795471.1"/>
</dbReference>
<dbReference type="Proteomes" id="UP000189701">
    <property type="component" value="Unplaced"/>
</dbReference>
<evidence type="ECO:0000313" key="1">
    <source>
        <dbReference type="Proteomes" id="UP000189701"/>
    </source>
</evidence>
<reference evidence="2 3" key="2">
    <citation type="submission" date="2025-04" db="UniProtKB">
        <authorList>
            <consortium name="RefSeq"/>
        </authorList>
    </citation>
    <scope>IDENTIFICATION</scope>
    <source>
        <tissue evidence="2 3">Leaf</tissue>
    </source>
</reference>
<evidence type="ECO:0000313" key="2">
    <source>
        <dbReference type="RefSeq" id="XP_009793773.1"/>
    </source>
</evidence>
<evidence type="ECO:0000313" key="3">
    <source>
        <dbReference type="RefSeq" id="XP_009793774.1"/>
    </source>
</evidence>
<reference evidence="1" key="1">
    <citation type="journal article" date="2013" name="Genome Biol.">
        <title>Reference genomes and transcriptomes of Nicotiana sylvestris and Nicotiana tomentosiformis.</title>
        <authorList>
            <person name="Sierro N."/>
            <person name="Battey J.N."/>
            <person name="Ouadi S."/>
            <person name="Bovet L."/>
            <person name="Goepfert S."/>
            <person name="Bakaher N."/>
            <person name="Peitsch M.C."/>
            <person name="Ivanov N.V."/>
        </authorList>
    </citation>
    <scope>NUCLEOTIDE SEQUENCE [LARGE SCALE GENOMIC DNA]</scope>
</reference>
<dbReference type="RefSeq" id="XP_009793774.1">
    <property type="nucleotide sequence ID" value="XM_009795472.1"/>
</dbReference>